<proteinExistence type="predicted"/>
<comment type="caution">
    <text evidence="1">The sequence shown here is derived from an EMBL/GenBank/DDBJ whole genome shotgun (WGS) entry which is preliminary data.</text>
</comment>
<dbReference type="EMBL" id="JARXVH010000013">
    <property type="protein sequence ID" value="MDH6219649.1"/>
    <property type="molecule type" value="Genomic_DNA"/>
</dbReference>
<name>A0ABT6LUZ6_9ACTN</name>
<sequence length="71" mass="7697">MATSTSRQSRRAGHSRLPYLLVLPATLLLLLSVIAPGAYALLLSFQQRKVSGACWATAAERSSRVWTTTPP</sequence>
<evidence type="ECO:0000313" key="2">
    <source>
        <dbReference type="Proteomes" id="UP001160499"/>
    </source>
</evidence>
<dbReference type="Proteomes" id="UP001160499">
    <property type="component" value="Unassembled WGS sequence"/>
</dbReference>
<reference evidence="1 2" key="1">
    <citation type="submission" date="2023-04" db="EMBL/GenBank/DDBJ databases">
        <title>Forest soil microbial communities from Buena Vista Peninsula, Colon Province, Panama.</title>
        <authorList>
            <person name="Bouskill N."/>
        </authorList>
    </citation>
    <scope>NUCLEOTIDE SEQUENCE [LARGE SCALE GENOMIC DNA]</scope>
    <source>
        <strain evidence="1 2">GGS1</strain>
    </source>
</reference>
<gene>
    <name evidence="1" type="ORF">M2283_006988</name>
</gene>
<protein>
    <submittedName>
        <fullName evidence="1">ABC-type sugar transport system permease subunit</fullName>
    </submittedName>
</protein>
<accession>A0ABT6LUZ6</accession>
<keyword evidence="1" id="KW-0762">Sugar transport</keyword>
<keyword evidence="2" id="KW-1185">Reference proteome</keyword>
<evidence type="ECO:0000313" key="1">
    <source>
        <dbReference type="EMBL" id="MDH6219649.1"/>
    </source>
</evidence>
<keyword evidence="1" id="KW-0813">Transport</keyword>
<dbReference type="RefSeq" id="WP_280880451.1">
    <property type="nucleotide sequence ID" value="NZ_JARXVH010000013.1"/>
</dbReference>
<organism evidence="1 2">
    <name type="scientific">Streptomyces pseudovenezuelae</name>
    <dbReference type="NCBI Taxonomy" id="67350"/>
    <lineage>
        <taxon>Bacteria</taxon>
        <taxon>Bacillati</taxon>
        <taxon>Actinomycetota</taxon>
        <taxon>Actinomycetes</taxon>
        <taxon>Kitasatosporales</taxon>
        <taxon>Streptomycetaceae</taxon>
        <taxon>Streptomyces</taxon>
        <taxon>Streptomyces aurantiacus group</taxon>
    </lineage>
</organism>